<dbReference type="Gene3D" id="3.30.540.10">
    <property type="entry name" value="Fructose-1,6-Bisphosphatase, subunit A, domain 1"/>
    <property type="match status" value="1"/>
</dbReference>
<evidence type="ECO:0000256" key="6">
    <source>
        <dbReference type="ARBA" id="ARBA00022842"/>
    </source>
</evidence>
<dbReference type="InterPro" id="IPR051090">
    <property type="entry name" value="Inositol_monoP_superfamily"/>
</dbReference>
<comment type="similarity">
    <text evidence="2">Belongs to the inositol monophosphatase superfamily.</text>
</comment>
<dbReference type="SUPFAM" id="SSF56655">
    <property type="entry name" value="Carbohydrate phosphatase"/>
    <property type="match status" value="1"/>
</dbReference>
<dbReference type="AlphaFoldDB" id="A0A2H1FL14"/>
<dbReference type="InterPro" id="IPR006239">
    <property type="entry name" value="DPNP"/>
</dbReference>
<evidence type="ECO:0000256" key="10">
    <source>
        <dbReference type="PIRSR" id="PIRSR600760-2"/>
    </source>
</evidence>
<feature type="binding site" evidence="10">
    <location>
        <position position="313"/>
    </location>
    <ligand>
        <name>Mg(2+)</name>
        <dbReference type="ChEBI" id="CHEBI:18420"/>
        <label>1</label>
        <note>catalytic</note>
    </ligand>
</feature>
<comment type="catalytic activity">
    <reaction evidence="8">
        <text>adenosine 3',5'-bisphosphate + H2O = AMP + phosphate</text>
        <dbReference type="Rhea" id="RHEA:10040"/>
        <dbReference type="ChEBI" id="CHEBI:15377"/>
        <dbReference type="ChEBI" id="CHEBI:43474"/>
        <dbReference type="ChEBI" id="CHEBI:58343"/>
        <dbReference type="ChEBI" id="CHEBI:456215"/>
        <dbReference type="EC" id="3.1.3.7"/>
    </reaction>
    <physiologicalReaction direction="left-to-right" evidence="8">
        <dbReference type="Rhea" id="RHEA:10041"/>
    </physiologicalReaction>
</comment>
<dbReference type="NCBIfam" id="TIGR01330">
    <property type="entry name" value="bisphos_HAL2"/>
    <property type="match status" value="1"/>
</dbReference>
<evidence type="ECO:0000256" key="9">
    <source>
        <dbReference type="ARBA" id="ARBA00044484"/>
    </source>
</evidence>
<dbReference type="EC" id="3.1.3.7" evidence="3"/>
<dbReference type="InterPro" id="IPR000760">
    <property type="entry name" value="Inositol_monophosphatase-like"/>
</dbReference>
<keyword evidence="6 10" id="KW-0460">Magnesium</keyword>
<evidence type="ECO:0000256" key="1">
    <source>
        <dbReference type="ARBA" id="ARBA00001946"/>
    </source>
</evidence>
<feature type="binding site" evidence="10">
    <location>
        <position position="315"/>
    </location>
    <ligand>
        <name>Mg(2+)</name>
        <dbReference type="ChEBI" id="CHEBI:18420"/>
        <label>1</label>
        <note>catalytic</note>
    </ligand>
</feature>
<dbReference type="Gene3D" id="3.40.190.80">
    <property type="match status" value="1"/>
</dbReference>
<evidence type="ECO:0000256" key="5">
    <source>
        <dbReference type="ARBA" id="ARBA00022801"/>
    </source>
</evidence>
<dbReference type="InterPro" id="IPR020550">
    <property type="entry name" value="Inositol_monophosphatase_CS"/>
</dbReference>
<proteinExistence type="inferred from homology"/>
<dbReference type="EMBL" id="LT854253">
    <property type="protein sequence ID" value="SMR42020.1"/>
    <property type="molecule type" value="Genomic_DNA"/>
</dbReference>
<dbReference type="Pfam" id="PF00459">
    <property type="entry name" value="Inositol_P"/>
    <property type="match status" value="1"/>
</dbReference>
<dbReference type="PANTHER" id="PTHR43200:SF6">
    <property type="entry name" value="3'(2'),5'-BISPHOSPHATE NUCLEOTIDASE"/>
    <property type="match status" value="1"/>
</dbReference>
<evidence type="ECO:0000256" key="11">
    <source>
        <dbReference type="SAM" id="Phobius"/>
    </source>
</evidence>
<evidence type="ECO:0000256" key="3">
    <source>
        <dbReference type="ARBA" id="ARBA00012633"/>
    </source>
</evidence>
<feature type="binding site" evidence="10">
    <location>
        <position position="248"/>
    </location>
    <ligand>
        <name>Mg(2+)</name>
        <dbReference type="ChEBI" id="CHEBI:18420"/>
        <label>1</label>
        <note>catalytic</note>
    </ligand>
</feature>
<reference evidence="13" key="1">
    <citation type="submission" date="2017-05" db="EMBL/GenBank/DDBJ databases">
        <authorList>
            <person name="Song R."/>
            <person name="Chenine A.L."/>
            <person name="Ruprecht R.M."/>
        </authorList>
    </citation>
    <scope>NUCLEOTIDE SEQUENCE [LARGE SCALE GENOMIC DNA]</scope>
</reference>
<feature type="binding site" evidence="10">
    <location>
        <position position="316"/>
    </location>
    <ligand>
        <name>Mg(2+)</name>
        <dbReference type="ChEBI" id="CHEBI:18420"/>
        <label>1</label>
        <note>catalytic</note>
    </ligand>
</feature>
<dbReference type="PANTHER" id="PTHR43200">
    <property type="entry name" value="PHOSPHATASE"/>
    <property type="match status" value="1"/>
</dbReference>
<comment type="cofactor">
    <cofactor evidence="1 10">
        <name>Mg(2+)</name>
        <dbReference type="ChEBI" id="CHEBI:18420"/>
    </cofactor>
</comment>
<sequence>MDSDTINRTFTKAYNDIVKAYDAADETNQVALRQCIAQARALLAEHAIPRYHSIKTQLLLVSMLPDVDEAAALLRDADIMFRVLCTQHRKGEDAEIDEGLDELSAAIEDLRTKLHAEQAVLHVGPAEIFHMARNFSFSYIGLFILAASILPSVLPRLRLLSSQLFAATSGISNSYHNMATNDYSHELDVALLAVQRATLLTKSVFHSHAKGTLNKSDASPVTIGDFGAQALIISALQHNFPNDEIVAEEEAKDLRENEELRNIVWDLVKGAKLSDAECEKKLGGPIASAESMLDIIDKGDSKGGNKRRIWAIDPIDGTKGFLRGGQYAVCLGLMVDGDVKVGVLGCPNLPVSDSEPLTENTGADASDEAGKGVLFSAVQGKGANSRPLERGALAAESSIQMKPLSKISDATFCESVEAGHSNQGDSYNIAQKLGITKPSVRMDSQAKYGSIARGAGDLYLRLPVKKDYVEKIWDHAAGDLIVREAGGEVTDVEGNRLDFSHGRTLLQNKGVVAAPRDVHRTVIEAVQSVLSKK</sequence>
<accession>A0A2H1FL14</accession>
<organism evidence="12 13">
    <name type="scientific">Zymoseptoria tritici ST99CH_1E4</name>
    <dbReference type="NCBI Taxonomy" id="1276532"/>
    <lineage>
        <taxon>Eukaryota</taxon>
        <taxon>Fungi</taxon>
        <taxon>Dikarya</taxon>
        <taxon>Ascomycota</taxon>
        <taxon>Pezizomycotina</taxon>
        <taxon>Dothideomycetes</taxon>
        <taxon>Dothideomycetidae</taxon>
        <taxon>Mycosphaerellales</taxon>
        <taxon>Mycosphaerellaceae</taxon>
        <taxon>Zymoseptoria</taxon>
    </lineage>
</organism>
<keyword evidence="5" id="KW-0378">Hydrolase</keyword>
<dbReference type="FunFam" id="3.40.190.80:FF:000003">
    <property type="entry name" value="PAP-specific phosphatase HAL2-like"/>
    <property type="match status" value="1"/>
</dbReference>
<dbReference type="InterPro" id="IPR020583">
    <property type="entry name" value="Inositol_monoP_metal-BS"/>
</dbReference>
<evidence type="ECO:0000313" key="13">
    <source>
        <dbReference type="Proteomes" id="UP000245764"/>
    </source>
</evidence>
<evidence type="ECO:0000256" key="4">
    <source>
        <dbReference type="ARBA" id="ARBA00022723"/>
    </source>
</evidence>
<dbReference type="GO" id="GO:0046872">
    <property type="term" value="F:metal ion binding"/>
    <property type="evidence" value="ECO:0007669"/>
    <property type="project" value="UniProtKB-KW"/>
</dbReference>
<evidence type="ECO:0000313" key="12">
    <source>
        <dbReference type="EMBL" id="SMR42020.1"/>
    </source>
</evidence>
<dbReference type="Proteomes" id="UP000245764">
    <property type="component" value="Chromosome 1"/>
</dbReference>
<gene>
    <name evidence="12" type="ORF">ZT1E4_G798</name>
</gene>
<evidence type="ECO:0000256" key="2">
    <source>
        <dbReference type="ARBA" id="ARBA00009759"/>
    </source>
</evidence>
<name>A0A2H1FL14_ZYMTR</name>
<dbReference type="GO" id="GO:0000103">
    <property type="term" value="P:sulfate assimilation"/>
    <property type="evidence" value="ECO:0007669"/>
    <property type="project" value="TreeGrafter"/>
</dbReference>
<comment type="catalytic activity">
    <reaction evidence="7">
        <text>adenosine 2',5'-bisphosphate + H2O = AMP + phosphate</text>
        <dbReference type="Rhea" id="RHEA:77643"/>
        <dbReference type="ChEBI" id="CHEBI:15377"/>
        <dbReference type="ChEBI" id="CHEBI:43474"/>
        <dbReference type="ChEBI" id="CHEBI:194156"/>
        <dbReference type="ChEBI" id="CHEBI:456215"/>
        <dbReference type="EC" id="3.1.3.7"/>
    </reaction>
    <physiologicalReaction direction="left-to-right" evidence="7">
        <dbReference type="Rhea" id="RHEA:77644"/>
    </physiologicalReaction>
</comment>
<keyword evidence="4 10" id="KW-0479">Metal-binding</keyword>
<protein>
    <recommendedName>
        <fullName evidence="3">3'(2'),5'-bisphosphate nucleotidase</fullName>
        <ecNumber evidence="3">3.1.3.7</ecNumber>
    </recommendedName>
</protein>
<feature type="binding site" evidence="10">
    <location>
        <position position="474"/>
    </location>
    <ligand>
        <name>Mg(2+)</name>
        <dbReference type="ChEBI" id="CHEBI:18420"/>
        <label>1</label>
        <note>catalytic</note>
    </ligand>
</feature>
<dbReference type="GO" id="GO:0046854">
    <property type="term" value="P:phosphatidylinositol phosphate biosynthetic process"/>
    <property type="evidence" value="ECO:0007669"/>
    <property type="project" value="InterPro"/>
</dbReference>
<evidence type="ECO:0000256" key="7">
    <source>
        <dbReference type="ARBA" id="ARBA00044466"/>
    </source>
</evidence>
<dbReference type="PROSITE" id="PS00629">
    <property type="entry name" value="IMP_1"/>
    <property type="match status" value="1"/>
</dbReference>
<keyword evidence="11" id="KW-1133">Transmembrane helix</keyword>
<keyword evidence="11" id="KW-0812">Transmembrane</keyword>
<evidence type="ECO:0000256" key="8">
    <source>
        <dbReference type="ARBA" id="ARBA00044479"/>
    </source>
</evidence>
<dbReference type="CDD" id="cd01517">
    <property type="entry name" value="PAP_phosphatase"/>
    <property type="match status" value="1"/>
</dbReference>
<dbReference type="GO" id="GO:0008441">
    <property type="term" value="F:3'(2'),5'-bisphosphate nucleotidase activity"/>
    <property type="evidence" value="ECO:0007669"/>
    <property type="project" value="UniProtKB-EC"/>
</dbReference>
<dbReference type="FunFam" id="3.30.540.10:FF:000015">
    <property type="entry name" value="3',5'-bisphosphate nucleotidase"/>
    <property type="match status" value="1"/>
</dbReference>
<comment type="catalytic activity">
    <reaction evidence="9">
        <text>3'-phosphoadenylyl sulfate + H2O = adenosine 5'-phosphosulfate + phosphate</text>
        <dbReference type="Rhea" id="RHEA:77639"/>
        <dbReference type="ChEBI" id="CHEBI:15377"/>
        <dbReference type="ChEBI" id="CHEBI:43474"/>
        <dbReference type="ChEBI" id="CHEBI:58243"/>
        <dbReference type="ChEBI" id="CHEBI:58339"/>
        <dbReference type="EC" id="3.1.3.7"/>
    </reaction>
    <physiologicalReaction direction="left-to-right" evidence="9">
        <dbReference type="Rhea" id="RHEA:77640"/>
    </physiologicalReaction>
</comment>
<keyword evidence="11" id="KW-0472">Membrane</keyword>
<feature type="transmembrane region" description="Helical" evidence="11">
    <location>
        <begin position="137"/>
        <end position="154"/>
    </location>
</feature>
<dbReference type="PROSITE" id="PS00630">
    <property type="entry name" value="IMP_2"/>
    <property type="match status" value="1"/>
</dbReference>
<dbReference type="GO" id="GO:0016078">
    <property type="term" value="P:tRNA decay"/>
    <property type="evidence" value="ECO:0007669"/>
    <property type="project" value="UniProtKB-ARBA"/>
</dbReference>